<dbReference type="Pfam" id="PF12715">
    <property type="entry name" value="Abhydrolase_7"/>
    <property type="match status" value="1"/>
</dbReference>
<dbReference type="Gene3D" id="3.40.50.1820">
    <property type="entry name" value="alpha/beta hydrolase"/>
    <property type="match status" value="1"/>
</dbReference>
<dbReference type="EMBL" id="MWDQ01000022">
    <property type="protein sequence ID" value="OQB75182.1"/>
    <property type="molecule type" value="Genomic_DNA"/>
</dbReference>
<dbReference type="PANTHER" id="PTHR22946:SF8">
    <property type="entry name" value="ACETYL XYLAN ESTERASE DOMAIN-CONTAINING PROTEIN"/>
    <property type="match status" value="1"/>
</dbReference>
<dbReference type="SUPFAM" id="SSF53474">
    <property type="entry name" value="alpha/beta-Hydrolases"/>
    <property type="match status" value="1"/>
</dbReference>
<comment type="caution">
    <text evidence="1">The sequence shown here is derived from an EMBL/GenBank/DDBJ whole genome shotgun (WGS) entry which is preliminary data.</text>
</comment>
<proteinExistence type="predicted"/>
<dbReference type="InterPro" id="IPR029058">
    <property type="entry name" value="AB_hydrolase_fold"/>
</dbReference>
<dbReference type="Proteomes" id="UP000485562">
    <property type="component" value="Unassembled WGS sequence"/>
</dbReference>
<gene>
    <name evidence="1" type="ORF">BWX89_00125</name>
</gene>
<name>A0A1V6CE47_UNCT6</name>
<reference evidence="1" key="1">
    <citation type="submission" date="2017-02" db="EMBL/GenBank/DDBJ databases">
        <title>Delving into the versatile metabolic prowess of the omnipresent phylum Bacteroidetes.</title>
        <authorList>
            <person name="Nobu M.K."/>
            <person name="Mei R."/>
            <person name="Narihiro T."/>
            <person name="Kuroda K."/>
            <person name="Liu W.-T."/>
        </authorList>
    </citation>
    <scope>NUCLEOTIDE SEQUENCE</scope>
    <source>
        <strain evidence="1">ADurb.Bin131</strain>
    </source>
</reference>
<accession>A0A1V6CE47</accession>
<evidence type="ECO:0000313" key="1">
    <source>
        <dbReference type="EMBL" id="OQB75182.1"/>
    </source>
</evidence>
<protein>
    <submittedName>
        <fullName evidence="1">Abhydrolase family protein</fullName>
    </submittedName>
</protein>
<dbReference type="AlphaFoldDB" id="A0A1V6CE47"/>
<organism evidence="1">
    <name type="scientific">candidate division TA06 bacterium ADurb.Bin131</name>
    <dbReference type="NCBI Taxonomy" id="1852827"/>
    <lineage>
        <taxon>Bacteria</taxon>
        <taxon>Bacteria division TA06</taxon>
    </lineage>
</organism>
<dbReference type="InterPro" id="IPR025890">
    <property type="entry name" value="Abhydrolase_bac"/>
</dbReference>
<sequence>MPNYNDAPQVIDNFIYKLYKRTKPSMAIDRVNPVNGQSFEKWRDTLKSKVKELLGNFPEPAPLNPQLCSVEDFPDFTREKYLIQTEEDCWMPLYLLTPKTSEKKLPAILCCHGHGPYGKDPVAGVHFNQPERINGIKSANYNYGEIMAKRGYITIVPDWRGFGERCGYDSNIFPGRDKCNIYFIQHLLLGRTLLGANIFDGMRAIDFLLTKKNVNPEKIGCMGLSQGGTMTTYITLLDDRIKAADIICYATTVAHYAINRPNFCGSQLVPGLYQYADVGDVIGAIAPRPLLVESGANDTCFWLHSALEAHEKIKKAYKASGKDENLWIEIFPGEHSFAAGKAFEFFDRHLKS</sequence>
<dbReference type="InterPro" id="IPR050261">
    <property type="entry name" value="FrsA_esterase"/>
</dbReference>
<dbReference type="PANTHER" id="PTHR22946">
    <property type="entry name" value="DIENELACTONE HYDROLASE DOMAIN-CONTAINING PROTEIN-RELATED"/>
    <property type="match status" value="1"/>
</dbReference>